<reference evidence="2" key="1">
    <citation type="journal article" date="2013" name="Nat. Commun.">
        <title>Whole-genome sequencing of Oryza brachyantha reveals mechanisms underlying Oryza genome evolution.</title>
        <authorList>
            <person name="Chen J."/>
            <person name="Huang Q."/>
            <person name="Gao D."/>
            <person name="Wang J."/>
            <person name="Lang Y."/>
            <person name="Liu T."/>
            <person name="Li B."/>
            <person name="Bai Z."/>
            <person name="Luis Goicoechea J."/>
            <person name="Liang C."/>
            <person name="Chen C."/>
            <person name="Zhang W."/>
            <person name="Sun S."/>
            <person name="Liao Y."/>
            <person name="Zhang X."/>
            <person name="Yang L."/>
            <person name="Song C."/>
            <person name="Wang M."/>
            <person name="Shi J."/>
            <person name="Liu G."/>
            <person name="Liu J."/>
            <person name="Zhou H."/>
            <person name="Zhou W."/>
            <person name="Yu Q."/>
            <person name="An N."/>
            <person name="Chen Y."/>
            <person name="Cai Q."/>
            <person name="Wang B."/>
            <person name="Liu B."/>
            <person name="Min J."/>
            <person name="Huang Y."/>
            <person name="Wu H."/>
            <person name="Li Z."/>
            <person name="Zhang Y."/>
            <person name="Yin Y."/>
            <person name="Song W."/>
            <person name="Jiang J."/>
            <person name="Jackson S.A."/>
            <person name="Wing R.A."/>
            <person name="Wang J."/>
            <person name="Chen M."/>
        </authorList>
    </citation>
    <scope>NUCLEOTIDE SEQUENCE [LARGE SCALE GENOMIC DNA]</scope>
    <source>
        <strain evidence="2">cv. IRGC 101232</strain>
    </source>
</reference>
<dbReference type="Proteomes" id="UP000006038">
    <property type="component" value="Chromosome 5"/>
</dbReference>
<dbReference type="Gramene" id="OB05G32430.1">
    <property type="protein sequence ID" value="OB05G32430.1"/>
    <property type="gene ID" value="OB05G32430"/>
</dbReference>
<keyword evidence="1" id="KW-1133">Transmembrane helix</keyword>
<protein>
    <submittedName>
        <fullName evidence="2">Uncharacterized protein</fullName>
    </submittedName>
</protein>
<evidence type="ECO:0000313" key="2">
    <source>
        <dbReference type="EnsemblPlants" id="OB05G32430.1"/>
    </source>
</evidence>
<evidence type="ECO:0000313" key="3">
    <source>
        <dbReference type="Proteomes" id="UP000006038"/>
    </source>
</evidence>
<dbReference type="HOGENOM" id="CLU_2964582_0_0_1"/>
<evidence type="ECO:0000256" key="1">
    <source>
        <dbReference type="SAM" id="Phobius"/>
    </source>
</evidence>
<dbReference type="AlphaFoldDB" id="J3M9G9"/>
<organism evidence="2">
    <name type="scientific">Oryza brachyantha</name>
    <name type="common">malo sina</name>
    <dbReference type="NCBI Taxonomy" id="4533"/>
    <lineage>
        <taxon>Eukaryota</taxon>
        <taxon>Viridiplantae</taxon>
        <taxon>Streptophyta</taxon>
        <taxon>Embryophyta</taxon>
        <taxon>Tracheophyta</taxon>
        <taxon>Spermatophyta</taxon>
        <taxon>Magnoliopsida</taxon>
        <taxon>Liliopsida</taxon>
        <taxon>Poales</taxon>
        <taxon>Poaceae</taxon>
        <taxon>BOP clade</taxon>
        <taxon>Oryzoideae</taxon>
        <taxon>Oryzeae</taxon>
        <taxon>Oryzinae</taxon>
        <taxon>Oryza</taxon>
    </lineage>
</organism>
<keyword evidence="1" id="KW-0472">Membrane</keyword>
<keyword evidence="3" id="KW-1185">Reference proteome</keyword>
<accession>J3M9G9</accession>
<reference evidence="2" key="2">
    <citation type="submission" date="2013-04" db="UniProtKB">
        <authorList>
            <consortium name="EnsemblPlants"/>
        </authorList>
    </citation>
    <scope>IDENTIFICATION</scope>
</reference>
<feature type="transmembrane region" description="Helical" evidence="1">
    <location>
        <begin position="6"/>
        <end position="26"/>
    </location>
</feature>
<keyword evidence="1" id="KW-0812">Transmembrane</keyword>
<name>J3M9G9_ORYBR</name>
<dbReference type="EnsemblPlants" id="OB05G32430.1">
    <property type="protein sequence ID" value="OB05G32430.1"/>
    <property type="gene ID" value="OB05G32430"/>
</dbReference>
<sequence>MARYPLLHIYVHFFSYINIVDLVWYLETLWRQRVHNATKKKLTFFFLVMRRLNLSAEPT</sequence>
<proteinExistence type="predicted"/>